<dbReference type="SMART" id="SM00060">
    <property type="entry name" value="FN3"/>
    <property type="match status" value="3"/>
</dbReference>
<comment type="caution">
    <text evidence="14">The sequence shown here is derived from an EMBL/GenBank/DDBJ whole genome shotgun (WGS) entry which is preliminary data.</text>
</comment>
<accession>A0A834I414</accession>
<keyword evidence="9" id="KW-0812">Transmembrane</keyword>
<dbReference type="FunFam" id="3.90.190.10:FF:000102">
    <property type="entry name" value="Receptor-type tyrosine-protein phosphatase"/>
    <property type="match status" value="1"/>
</dbReference>
<feature type="domain" description="Tyrosine-protein phosphatase" evidence="11">
    <location>
        <begin position="1377"/>
        <end position="1596"/>
    </location>
</feature>
<feature type="domain" description="Fibronectin type-III" evidence="13">
    <location>
        <begin position="708"/>
        <end position="808"/>
    </location>
</feature>
<dbReference type="InterPro" id="IPR000387">
    <property type="entry name" value="Tyr_Pase_dom"/>
</dbReference>
<dbReference type="InterPro" id="IPR016130">
    <property type="entry name" value="Tyr_Pase_AS"/>
</dbReference>
<dbReference type="Gene3D" id="2.60.40.10">
    <property type="entry name" value="Immunoglobulins"/>
    <property type="match status" value="3"/>
</dbReference>
<feature type="domain" description="Tyrosine-protein phosphatase" evidence="11">
    <location>
        <begin position="1656"/>
        <end position="1893"/>
    </location>
</feature>
<name>A0A834I414_RHYFE</name>
<dbReference type="OrthoDB" id="6108687at2759"/>
<dbReference type="SUPFAM" id="SSF49265">
    <property type="entry name" value="Fibronectin type III"/>
    <property type="match status" value="3"/>
</dbReference>
<dbReference type="InterPro" id="IPR013783">
    <property type="entry name" value="Ig-like_fold"/>
</dbReference>
<dbReference type="Pfam" id="PF00102">
    <property type="entry name" value="Y_phosphatase"/>
    <property type="match status" value="2"/>
</dbReference>
<evidence type="ECO:0000256" key="6">
    <source>
        <dbReference type="ARBA" id="ARBA00022912"/>
    </source>
</evidence>
<feature type="chain" id="PRO_5032934401" description="protein-tyrosine-phosphatase" evidence="10">
    <location>
        <begin position="35"/>
        <end position="1906"/>
    </location>
</feature>
<dbReference type="PROSITE" id="PS50055">
    <property type="entry name" value="TYR_PHOSPHATASE_PTP"/>
    <property type="match status" value="2"/>
</dbReference>
<reference evidence="14" key="1">
    <citation type="submission" date="2020-08" db="EMBL/GenBank/DDBJ databases">
        <title>Genome sequencing and assembly of the red palm weevil Rhynchophorus ferrugineus.</title>
        <authorList>
            <person name="Dias G.B."/>
            <person name="Bergman C.M."/>
            <person name="Manee M."/>
        </authorList>
    </citation>
    <scope>NUCLEOTIDE SEQUENCE</scope>
    <source>
        <strain evidence="14">AA-2017</strain>
        <tissue evidence="14">Whole larva</tissue>
    </source>
</reference>
<evidence type="ECO:0000256" key="3">
    <source>
        <dbReference type="ARBA" id="ARBA00013064"/>
    </source>
</evidence>
<dbReference type="InterPro" id="IPR036116">
    <property type="entry name" value="FN3_sf"/>
</dbReference>
<organism evidence="14 15">
    <name type="scientific">Rhynchophorus ferrugineus</name>
    <name type="common">Red palm weevil</name>
    <name type="synonym">Curculio ferrugineus</name>
    <dbReference type="NCBI Taxonomy" id="354439"/>
    <lineage>
        <taxon>Eukaryota</taxon>
        <taxon>Metazoa</taxon>
        <taxon>Ecdysozoa</taxon>
        <taxon>Arthropoda</taxon>
        <taxon>Hexapoda</taxon>
        <taxon>Insecta</taxon>
        <taxon>Pterygota</taxon>
        <taxon>Neoptera</taxon>
        <taxon>Endopterygota</taxon>
        <taxon>Coleoptera</taxon>
        <taxon>Polyphaga</taxon>
        <taxon>Cucujiformia</taxon>
        <taxon>Curculionidae</taxon>
        <taxon>Dryophthorinae</taxon>
        <taxon>Rhynchophorus</taxon>
    </lineage>
</organism>
<feature type="transmembrane region" description="Helical" evidence="9">
    <location>
        <begin position="1215"/>
        <end position="1233"/>
    </location>
</feature>
<keyword evidence="5" id="KW-0378">Hydrolase</keyword>
<dbReference type="CDD" id="cd00063">
    <property type="entry name" value="FN3"/>
    <property type="match status" value="3"/>
</dbReference>
<dbReference type="EMBL" id="JAACXV010013371">
    <property type="protein sequence ID" value="KAF7273549.1"/>
    <property type="molecule type" value="Genomic_DNA"/>
</dbReference>
<dbReference type="GO" id="GO:0016020">
    <property type="term" value="C:membrane"/>
    <property type="evidence" value="ECO:0007669"/>
    <property type="project" value="UniProtKB-SubCell"/>
</dbReference>
<comment type="similarity">
    <text evidence="2">Belongs to the protein-tyrosine phosphatase family.</text>
</comment>
<evidence type="ECO:0000256" key="8">
    <source>
        <dbReference type="ARBA" id="ARBA00051722"/>
    </source>
</evidence>
<feature type="domain" description="Fibronectin type-III" evidence="13">
    <location>
        <begin position="1017"/>
        <end position="1118"/>
    </location>
</feature>
<evidence type="ECO:0000313" key="15">
    <source>
        <dbReference type="Proteomes" id="UP000625711"/>
    </source>
</evidence>
<dbReference type="Gene3D" id="2.170.300.10">
    <property type="entry name" value="Tie2 ligand-binding domain superfamily"/>
    <property type="match status" value="1"/>
</dbReference>
<dbReference type="PROSITE" id="PS50853">
    <property type="entry name" value="FN3"/>
    <property type="match status" value="3"/>
</dbReference>
<dbReference type="PANTHER" id="PTHR19134">
    <property type="entry name" value="RECEPTOR-TYPE TYROSINE-PROTEIN PHOSPHATASE"/>
    <property type="match status" value="1"/>
</dbReference>
<dbReference type="Pfam" id="PF00041">
    <property type="entry name" value="fn3"/>
    <property type="match status" value="1"/>
</dbReference>
<feature type="signal peptide" evidence="10">
    <location>
        <begin position="1"/>
        <end position="34"/>
    </location>
</feature>
<feature type="transmembrane region" description="Helical" evidence="9">
    <location>
        <begin position="1253"/>
        <end position="1279"/>
    </location>
</feature>
<feature type="domain" description="Tyrosine specific protein phosphatases" evidence="12">
    <location>
        <begin position="1811"/>
        <end position="1884"/>
    </location>
</feature>
<evidence type="ECO:0000259" key="12">
    <source>
        <dbReference type="PROSITE" id="PS50056"/>
    </source>
</evidence>
<dbReference type="GO" id="GO:0004725">
    <property type="term" value="F:protein tyrosine phosphatase activity"/>
    <property type="evidence" value="ECO:0007669"/>
    <property type="project" value="UniProtKB-EC"/>
</dbReference>
<keyword evidence="9" id="KW-1133">Transmembrane helix</keyword>
<dbReference type="CDD" id="cd00047">
    <property type="entry name" value="PTPc"/>
    <property type="match status" value="2"/>
</dbReference>
<evidence type="ECO:0000256" key="4">
    <source>
        <dbReference type="ARBA" id="ARBA00022729"/>
    </source>
</evidence>
<dbReference type="InterPro" id="IPR003595">
    <property type="entry name" value="Tyr_Pase_cat"/>
</dbReference>
<evidence type="ECO:0000259" key="11">
    <source>
        <dbReference type="PROSITE" id="PS50055"/>
    </source>
</evidence>
<keyword evidence="15" id="KW-1185">Reference proteome</keyword>
<comment type="catalytic activity">
    <reaction evidence="8">
        <text>O-phospho-L-tyrosyl-[protein] + H2O = L-tyrosyl-[protein] + phosphate</text>
        <dbReference type="Rhea" id="RHEA:10684"/>
        <dbReference type="Rhea" id="RHEA-COMP:10136"/>
        <dbReference type="Rhea" id="RHEA-COMP:20101"/>
        <dbReference type="ChEBI" id="CHEBI:15377"/>
        <dbReference type="ChEBI" id="CHEBI:43474"/>
        <dbReference type="ChEBI" id="CHEBI:46858"/>
        <dbReference type="ChEBI" id="CHEBI:61978"/>
        <dbReference type="EC" id="3.1.3.48"/>
    </reaction>
</comment>
<dbReference type="PANTHER" id="PTHR19134:SF562">
    <property type="entry name" value="PROTEIN-TYROSINE-PHOSPHATASE"/>
    <property type="match status" value="1"/>
</dbReference>
<dbReference type="SMART" id="SM00404">
    <property type="entry name" value="PTPc_motif"/>
    <property type="match status" value="2"/>
</dbReference>
<comment type="subcellular location">
    <subcellularLocation>
        <location evidence="1">Membrane</location>
        <topology evidence="1">Single-pass membrane protein</topology>
    </subcellularLocation>
</comment>
<dbReference type="SMART" id="SM00194">
    <property type="entry name" value="PTPc"/>
    <property type="match status" value="2"/>
</dbReference>
<sequence>MWELHPNLRSTTKPRYRFCHLCLWFLTIQYTSQTILTSIGNKCITNTSQAMSEIYNISGISEFAEGRSTVVPPIKSSITFQCFQHCTYWRSTNAIELNRVPNLVTDYRWEDFPGFVTINVDDKTKQMNYVKFLEINEINFSIPFSLRIKHEAHVFLCESEWVWSSNCYWFLIDAWEGTYTALRQCKAYEIPRKYYGKAPLGTCGNSTYKILSPDTGYVTESKWTHMKITKSGKEYILMKNNDTIFVSQPQNITFEPRYMFIHSKRVEGIWKLHNFTYWYSEYSSATVWDISFTNQMERSVCLSIFVVMCKYCWLKIIVQDKNNNSIFEETIDTKDELWKEHKFNVPFSGKTKRQILFKTGESENNIFPFWAFNNIRTCHMDEIRVFSAEYDEPNCILVGENSVINRNGAWASKLMSGVRCREDEFGEECLSCPTIFNGPCPRNHKYCQLDDYETGVKCHCTIGSKGVYCKANCTDNMYGHDCSQSCSNCQDSCSNDPISGICNSELCLDSYSGPKCDVPAGIYLFEGKLHIVPSYTTCLLSLNSIEGKGERPKYYRFQYKKRFEVQWINTEEIPYTGYVSEKNLTNLEINSLYDVRIIGYSTMKDLEDLMHMQQNIKLSECATKCKDIEPSDITIQPESYSAVFAATTKDKIGCPCNFYTFSVDGATISNGQIQNLKPYTSYNLKIQRKSNGFSLLLQFRTKESKPGAVSNIHYKLKKNPTKVKLTWNSPTEPNGVITHYMLSYRVSRFIACNREETIANITNISHNSTSIELSNLIPYNLYSVEIVAYTSIGGGPPGYIDIQTKPSDQISKEEITFKNLSVYKESVKFVYSSSDCHLIRGPFLAKLKLNGTNVWCLGNVTKIYNVTVGEMRTVEFSYSSLVPYCNYTYQLEIYRSNVSVDIKKEGRFQTHPTAPLRPTEFDVFSKGKTYADLRWKPPYPPTGEIDYYELTIKYYWSTTDVFDANKCKLWPEYYCYRIKNLTSSYSYQFKLRVKNKAVDDYSEYIALDKYVKIEEEAPEAPYGGSVEWTDDNAMEISWHHPYRTNGPLTSFVIYVDNREYVHNVSEESYNITYQKQIGDIIISFNIELPKTYEIEIKSKNSAGESSPLILRDIGCPPPIPIFSTKAFNDNGSIQFQLQENLLQKASYDRFLYILLVKNEKYMENILLTARDEIFARHTKDTLELLSPTDSWNIVKSFNFNQPVKSDSIRIDQQEIYQLITSTDAYNITLVWLFKYKQFIRTHIEYITAVEGGFSALTILYVFLALIIIAGVVTASWWYFRRRSKLNLNQNQQSNFISLPPIYINPENQLPPTGTDPIYEEPIEPQVVIPGHPLFKTEQSCLIKLEYFSSYVKGSVQSGELRRQYELLQNMKNGFNKPTACDVTTMEIAEEPHSDFINVKYLDGYNIPRAYIVTLGPQKKTIYDFWRMIWQENVSWIVIVANVIEGEKEEIEQYWPNAEDQLIVGDFVIAHQKSELHARYELRSFLVTKENGETKEIGQLHFKAWSDHGVPPYPQTLVPFFRKILTLRSVKSPIVVHCSAGVGRTGTIILCDICLHMAAATGSIDVLSMLEHLRNNYPNMVDNVEQYKLAHLVILNCLEGTRTSIPIIKPFCREVERILEEDVAESQMQYVRECEWQDDSVKSIFSKQNSDQILFPEKDRFPNIQPEWHSQVYLRPFPPGSATESSTYINAIHVDGYEEQGRYVVTSYPLPHCIGDFWRLIVEQNIYVVVCLNETSSKDETCKLFWPINKTKMKPTEFISVQHVKTSSLKFYTVMTFEVKAETAYLEEERDTTVEIIKFKGWNTSVILPDFEDFFSLAEDVIKISGRSTPVLISCYDGATASGLFIAMSFLIEQINQEHECDVCQAIRSIRTSRKQFVDTLEEVEFLYKACLLYVEQKFGKYSNMEL</sequence>
<dbReference type="PROSITE" id="PS50056">
    <property type="entry name" value="TYR_PHOSPHATASE_2"/>
    <property type="match status" value="2"/>
</dbReference>
<dbReference type="InterPro" id="IPR029021">
    <property type="entry name" value="Prot-tyrosine_phosphatase-like"/>
</dbReference>
<dbReference type="SUPFAM" id="SSF52799">
    <property type="entry name" value="(Phosphotyrosine protein) phosphatases II"/>
    <property type="match status" value="2"/>
</dbReference>
<dbReference type="EC" id="3.1.3.48" evidence="3"/>
<feature type="domain" description="Fibronectin type-III" evidence="13">
    <location>
        <begin position="917"/>
        <end position="1016"/>
    </location>
</feature>
<dbReference type="InterPro" id="IPR000242">
    <property type="entry name" value="PTP_cat"/>
</dbReference>
<evidence type="ECO:0000256" key="5">
    <source>
        <dbReference type="ARBA" id="ARBA00022801"/>
    </source>
</evidence>
<evidence type="ECO:0000256" key="1">
    <source>
        <dbReference type="ARBA" id="ARBA00004167"/>
    </source>
</evidence>
<evidence type="ECO:0000256" key="10">
    <source>
        <dbReference type="SAM" id="SignalP"/>
    </source>
</evidence>
<protein>
    <recommendedName>
        <fullName evidence="3">protein-tyrosine-phosphatase</fullName>
        <ecNumber evidence="3">3.1.3.48</ecNumber>
    </recommendedName>
</protein>
<dbReference type="PRINTS" id="PR00700">
    <property type="entry name" value="PRTYPHPHTASE"/>
</dbReference>
<dbReference type="Proteomes" id="UP000625711">
    <property type="component" value="Unassembled WGS sequence"/>
</dbReference>
<dbReference type="PROSITE" id="PS00383">
    <property type="entry name" value="TYR_PHOSPHATASE_1"/>
    <property type="match status" value="1"/>
</dbReference>
<evidence type="ECO:0000313" key="14">
    <source>
        <dbReference type="EMBL" id="KAF7273549.1"/>
    </source>
</evidence>
<keyword evidence="6" id="KW-0904">Protein phosphatase</keyword>
<keyword evidence="4 10" id="KW-0732">Signal</keyword>
<evidence type="ECO:0000256" key="7">
    <source>
        <dbReference type="ARBA" id="ARBA00023136"/>
    </source>
</evidence>
<feature type="domain" description="Tyrosine specific protein phosphatases" evidence="12">
    <location>
        <begin position="1514"/>
        <end position="1587"/>
    </location>
</feature>
<gene>
    <name evidence="14" type="ORF">GWI33_013747</name>
</gene>
<evidence type="ECO:0000256" key="9">
    <source>
        <dbReference type="SAM" id="Phobius"/>
    </source>
</evidence>
<dbReference type="InterPro" id="IPR003961">
    <property type="entry name" value="FN3_dom"/>
</dbReference>
<evidence type="ECO:0000256" key="2">
    <source>
        <dbReference type="ARBA" id="ARBA00009580"/>
    </source>
</evidence>
<dbReference type="GO" id="GO:0008045">
    <property type="term" value="P:motor neuron axon guidance"/>
    <property type="evidence" value="ECO:0007669"/>
    <property type="project" value="TreeGrafter"/>
</dbReference>
<dbReference type="InterPro" id="IPR050348">
    <property type="entry name" value="Protein-Tyr_Phosphatase"/>
</dbReference>
<evidence type="ECO:0000259" key="13">
    <source>
        <dbReference type="PROSITE" id="PS50853"/>
    </source>
</evidence>
<proteinExistence type="inferred from homology"/>
<dbReference type="Gene3D" id="3.90.190.10">
    <property type="entry name" value="Protein tyrosine phosphatase superfamily"/>
    <property type="match status" value="2"/>
</dbReference>
<keyword evidence="7 9" id="KW-0472">Membrane</keyword>